<accession>A0ABQ2A2X3</accession>
<dbReference type="InterPro" id="IPR026444">
    <property type="entry name" value="Secre_tail"/>
</dbReference>
<dbReference type="RefSeq" id="WP_188561798.1">
    <property type="nucleotide sequence ID" value="NZ_BMGY01000014.1"/>
</dbReference>
<evidence type="ECO:0000313" key="2">
    <source>
        <dbReference type="Proteomes" id="UP000637774"/>
    </source>
</evidence>
<dbReference type="InterPro" id="IPR013783">
    <property type="entry name" value="Ig-like_fold"/>
</dbReference>
<proteinExistence type="predicted"/>
<keyword evidence="2" id="KW-1185">Reference proteome</keyword>
<protein>
    <recommendedName>
        <fullName evidence="3">T9SS type A sorting domain-containing protein</fullName>
    </recommendedName>
</protein>
<evidence type="ECO:0000313" key="1">
    <source>
        <dbReference type="EMBL" id="GGH85136.1"/>
    </source>
</evidence>
<evidence type="ECO:0008006" key="3">
    <source>
        <dbReference type="Google" id="ProtNLM"/>
    </source>
</evidence>
<name>A0ABQ2A2X3_9BACT</name>
<comment type="caution">
    <text evidence="1">The sequence shown here is derived from an EMBL/GenBank/DDBJ whole genome shotgun (WGS) entry which is preliminary data.</text>
</comment>
<gene>
    <name evidence="1" type="ORF">GCM10011495_18670</name>
</gene>
<organism evidence="1 2">
    <name type="scientific">Hymenobacter frigidus</name>
    <dbReference type="NCBI Taxonomy" id="1524095"/>
    <lineage>
        <taxon>Bacteria</taxon>
        <taxon>Pseudomonadati</taxon>
        <taxon>Bacteroidota</taxon>
        <taxon>Cytophagia</taxon>
        <taxon>Cytophagales</taxon>
        <taxon>Hymenobacteraceae</taxon>
        <taxon>Hymenobacter</taxon>
    </lineage>
</organism>
<sequence>MNYALAKGGSIDIQNSGSLIGGADLILGDGSGNQSATQLTIEPGGTLQVAQLTVNKATVMIANPLSATEPTSLTTDCNLVLINSFITDNSQVFINGSVDLTKGGSNNTLCGTGSVRIIGCVFGGNGAVRKLATNCASSLVTTVCSQQQQPQGCPGPVSGNNANEGACDVLVGTCAPLPVELILFTATNTAQQGVALHWVTASEKNSHSFVVERSADGKIFHRLGTLAAAGSTQARTTYDLTDEQPLSGTSYYRLRQVDLDGTTTYSPVRNVKRGLAKGEGLAVYPGRSAQEWVVRTALPAETLAQGPAAVRVFDALGRLQQVPCPADASQTGQWALDLRSLPTGIYIVRLITAAGSFSQRIAQ</sequence>
<dbReference type="Gene3D" id="2.60.40.10">
    <property type="entry name" value="Immunoglobulins"/>
    <property type="match status" value="1"/>
</dbReference>
<dbReference type="Proteomes" id="UP000637774">
    <property type="component" value="Unassembled WGS sequence"/>
</dbReference>
<dbReference type="EMBL" id="BMGY01000014">
    <property type="protein sequence ID" value="GGH85136.1"/>
    <property type="molecule type" value="Genomic_DNA"/>
</dbReference>
<reference evidence="2" key="1">
    <citation type="journal article" date="2019" name="Int. J. Syst. Evol. Microbiol.">
        <title>The Global Catalogue of Microorganisms (GCM) 10K type strain sequencing project: providing services to taxonomists for standard genome sequencing and annotation.</title>
        <authorList>
            <consortium name="The Broad Institute Genomics Platform"/>
            <consortium name="The Broad Institute Genome Sequencing Center for Infectious Disease"/>
            <person name="Wu L."/>
            <person name="Ma J."/>
        </authorList>
    </citation>
    <scope>NUCLEOTIDE SEQUENCE [LARGE SCALE GENOMIC DNA]</scope>
    <source>
        <strain evidence="2">CGMCC 1.14966</strain>
    </source>
</reference>
<dbReference type="NCBIfam" id="TIGR04183">
    <property type="entry name" value="Por_Secre_tail"/>
    <property type="match status" value="1"/>
</dbReference>